<dbReference type="GO" id="GO:0016491">
    <property type="term" value="F:oxidoreductase activity"/>
    <property type="evidence" value="ECO:0007669"/>
    <property type="project" value="UniProtKB-KW"/>
</dbReference>
<dbReference type="Pfam" id="PF00106">
    <property type="entry name" value="adh_short"/>
    <property type="match status" value="1"/>
</dbReference>
<dbReference type="OMA" id="RFHDWNF"/>
<dbReference type="EMBL" id="ABEU02000021">
    <property type="protein sequence ID" value="PNR31838.1"/>
    <property type="molecule type" value="Genomic_DNA"/>
</dbReference>
<dbReference type="CDD" id="cd05327">
    <property type="entry name" value="retinol-DH_like_SDR_c_like"/>
    <property type="match status" value="1"/>
</dbReference>
<dbReference type="AlphaFoldDB" id="A0A2K1IRF0"/>
<keyword evidence="4" id="KW-1185">Reference proteome</keyword>
<evidence type="ECO:0000313" key="3">
    <source>
        <dbReference type="EnsemblPlants" id="Pp3c21_9830V3.1"/>
    </source>
</evidence>
<dbReference type="Gramene" id="Pp3c21_9830V3.1">
    <property type="protein sequence ID" value="Pp3c21_9830V3.1"/>
    <property type="gene ID" value="Pp3c21_9830"/>
</dbReference>
<name>A0A2K1IRF0_PHYPA</name>
<sequence>MAIAATCIGSLLPRPSWRIPNSATRLDEFKFQSMLARKVAKKNCRKGLCRAMQSSSSSSQRHVIITGGNTGIGKATATELARQGMAVTIACRNVEKGKQAVADIIRESSNPSVRVMELDLASFASIRQFAAGYLHLGLPLNSLVNNAGVMACPQQYTVDGFEYQLGVNHLGHFLLTSLLLGKLKSCASPGMKSRVVVLASAAERIGNIDFNDLNYKSRSYNNWLAYGQSKLANCLFSLELSRRCTSLGIPVTSNSMHPGIVDTELIRYVFPQALDRSLPFSGLRPVVTKLLGLKTPKQGASTSVYLANSSEMEGLTGGYYEDSRKANPSARATDTELSFKLWAVSEELTNTTDILEPLQLSARASQGVSMISHRLTNFSS</sequence>
<evidence type="ECO:0000313" key="2">
    <source>
        <dbReference type="EMBL" id="PNR31838.1"/>
    </source>
</evidence>
<dbReference type="InterPro" id="IPR036291">
    <property type="entry name" value="NAD(P)-bd_dom_sf"/>
</dbReference>
<dbReference type="EnsemblPlants" id="Pp3c21_9830V3.2">
    <property type="protein sequence ID" value="Pp3c21_9830V3.2"/>
    <property type="gene ID" value="Pp3c21_9830"/>
</dbReference>
<gene>
    <name evidence="3" type="primary">LOC112273947</name>
    <name evidence="2" type="ORF">PHYPA_025961</name>
</gene>
<protein>
    <recommendedName>
        <fullName evidence="5">Protochlorophyllide reductase</fullName>
    </recommendedName>
</protein>
<dbReference type="PRINTS" id="PR00081">
    <property type="entry name" value="GDHRDH"/>
</dbReference>
<keyword evidence="1" id="KW-0560">Oxidoreductase</keyword>
<evidence type="ECO:0008006" key="5">
    <source>
        <dbReference type="Google" id="ProtNLM"/>
    </source>
</evidence>
<dbReference type="PANTHER" id="PTHR43157">
    <property type="entry name" value="PHOSPHATIDYLINOSITOL-GLYCAN BIOSYNTHESIS CLASS F PROTEIN-RELATED"/>
    <property type="match status" value="1"/>
</dbReference>
<dbReference type="GeneID" id="112273947"/>
<evidence type="ECO:0000313" key="4">
    <source>
        <dbReference type="Proteomes" id="UP000006727"/>
    </source>
</evidence>
<dbReference type="Gene3D" id="3.40.50.720">
    <property type="entry name" value="NAD(P)-binding Rossmann-like Domain"/>
    <property type="match status" value="1"/>
</dbReference>
<proteinExistence type="predicted"/>
<dbReference type="SUPFAM" id="SSF51735">
    <property type="entry name" value="NAD(P)-binding Rossmann-fold domains"/>
    <property type="match status" value="1"/>
</dbReference>
<dbReference type="Proteomes" id="UP000006727">
    <property type="component" value="Chromosome 21"/>
</dbReference>
<reference evidence="2 4" key="2">
    <citation type="journal article" date="2018" name="Plant J.">
        <title>The Physcomitrella patens chromosome-scale assembly reveals moss genome structure and evolution.</title>
        <authorList>
            <person name="Lang D."/>
            <person name="Ullrich K.K."/>
            <person name="Murat F."/>
            <person name="Fuchs J."/>
            <person name="Jenkins J."/>
            <person name="Haas F.B."/>
            <person name="Piednoel M."/>
            <person name="Gundlach H."/>
            <person name="Van Bel M."/>
            <person name="Meyberg R."/>
            <person name="Vives C."/>
            <person name="Morata J."/>
            <person name="Symeonidi A."/>
            <person name="Hiss M."/>
            <person name="Muchero W."/>
            <person name="Kamisugi Y."/>
            <person name="Saleh O."/>
            <person name="Blanc G."/>
            <person name="Decker E.L."/>
            <person name="van Gessel N."/>
            <person name="Grimwood J."/>
            <person name="Hayes R.D."/>
            <person name="Graham S.W."/>
            <person name="Gunter L.E."/>
            <person name="McDaniel S.F."/>
            <person name="Hoernstein S.N.W."/>
            <person name="Larsson A."/>
            <person name="Li F.W."/>
            <person name="Perroud P.F."/>
            <person name="Phillips J."/>
            <person name="Ranjan P."/>
            <person name="Rokshar D.S."/>
            <person name="Rothfels C.J."/>
            <person name="Schneider L."/>
            <person name="Shu S."/>
            <person name="Stevenson D.W."/>
            <person name="Thummler F."/>
            <person name="Tillich M."/>
            <person name="Villarreal Aguilar J.C."/>
            <person name="Widiez T."/>
            <person name="Wong G.K."/>
            <person name="Wymore A."/>
            <person name="Zhang Y."/>
            <person name="Zimmer A.D."/>
            <person name="Quatrano R.S."/>
            <person name="Mayer K.F.X."/>
            <person name="Goodstein D."/>
            <person name="Casacuberta J.M."/>
            <person name="Vandepoele K."/>
            <person name="Reski R."/>
            <person name="Cuming A.C."/>
            <person name="Tuskan G.A."/>
            <person name="Maumus F."/>
            <person name="Salse J."/>
            <person name="Schmutz J."/>
            <person name="Rensing S.A."/>
        </authorList>
    </citation>
    <scope>NUCLEOTIDE SEQUENCE [LARGE SCALE GENOMIC DNA]</scope>
    <source>
        <strain evidence="3 4">cv. Gransden 2004</strain>
    </source>
</reference>
<dbReference type="Gramene" id="Pp3c21_9830V3.2">
    <property type="protein sequence ID" value="Pp3c21_9830V3.2"/>
    <property type="gene ID" value="Pp3c21_9830"/>
</dbReference>
<dbReference type="PANTHER" id="PTHR43157:SF31">
    <property type="entry name" value="PHOSPHATIDYLINOSITOL-GLYCAN BIOSYNTHESIS CLASS F PROTEIN"/>
    <property type="match status" value="1"/>
</dbReference>
<reference evidence="2 4" key="1">
    <citation type="journal article" date="2008" name="Science">
        <title>The Physcomitrella genome reveals evolutionary insights into the conquest of land by plants.</title>
        <authorList>
            <person name="Rensing S."/>
            <person name="Lang D."/>
            <person name="Zimmer A."/>
            <person name="Terry A."/>
            <person name="Salamov A."/>
            <person name="Shapiro H."/>
            <person name="Nishiyama T."/>
            <person name="Perroud P.-F."/>
            <person name="Lindquist E."/>
            <person name="Kamisugi Y."/>
            <person name="Tanahashi T."/>
            <person name="Sakakibara K."/>
            <person name="Fujita T."/>
            <person name="Oishi K."/>
            <person name="Shin-I T."/>
            <person name="Kuroki Y."/>
            <person name="Toyoda A."/>
            <person name="Suzuki Y."/>
            <person name="Hashimoto A."/>
            <person name="Yamaguchi K."/>
            <person name="Sugano A."/>
            <person name="Kohara Y."/>
            <person name="Fujiyama A."/>
            <person name="Anterola A."/>
            <person name="Aoki S."/>
            <person name="Ashton N."/>
            <person name="Barbazuk W.B."/>
            <person name="Barker E."/>
            <person name="Bennetzen J."/>
            <person name="Bezanilla M."/>
            <person name="Blankenship R."/>
            <person name="Cho S.H."/>
            <person name="Dutcher S."/>
            <person name="Estelle M."/>
            <person name="Fawcett J.A."/>
            <person name="Gundlach H."/>
            <person name="Hanada K."/>
            <person name="Heyl A."/>
            <person name="Hicks K.A."/>
            <person name="Hugh J."/>
            <person name="Lohr M."/>
            <person name="Mayer K."/>
            <person name="Melkozernov A."/>
            <person name="Murata T."/>
            <person name="Nelson D."/>
            <person name="Pils B."/>
            <person name="Prigge M."/>
            <person name="Reiss B."/>
            <person name="Renner T."/>
            <person name="Rombauts S."/>
            <person name="Rushton P."/>
            <person name="Sanderfoot A."/>
            <person name="Schween G."/>
            <person name="Shiu S.-H."/>
            <person name="Stueber K."/>
            <person name="Theodoulou F.L."/>
            <person name="Tu H."/>
            <person name="Van de Peer Y."/>
            <person name="Verrier P.J."/>
            <person name="Waters E."/>
            <person name="Wood A."/>
            <person name="Yang L."/>
            <person name="Cove D."/>
            <person name="Cuming A."/>
            <person name="Hasebe M."/>
            <person name="Lucas S."/>
            <person name="Mishler D.B."/>
            <person name="Reski R."/>
            <person name="Grigoriev I."/>
            <person name="Quatrano R.S."/>
            <person name="Boore J.L."/>
        </authorList>
    </citation>
    <scope>NUCLEOTIDE SEQUENCE [LARGE SCALE GENOMIC DNA]</scope>
    <source>
        <strain evidence="3 4">cv. Gransden 2004</strain>
    </source>
</reference>
<dbReference type="EnsemblPlants" id="Pp3c21_9830V3.1">
    <property type="protein sequence ID" value="Pp3c21_9830V3.1"/>
    <property type="gene ID" value="Pp3c21_9830"/>
</dbReference>
<evidence type="ECO:0000256" key="1">
    <source>
        <dbReference type="ARBA" id="ARBA00023002"/>
    </source>
</evidence>
<dbReference type="RefSeq" id="XP_024358797.1">
    <property type="nucleotide sequence ID" value="XM_024503029.2"/>
</dbReference>
<organism evidence="2">
    <name type="scientific">Physcomitrium patens</name>
    <name type="common">Spreading-leaved earth moss</name>
    <name type="synonym">Physcomitrella patens</name>
    <dbReference type="NCBI Taxonomy" id="3218"/>
    <lineage>
        <taxon>Eukaryota</taxon>
        <taxon>Viridiplantae</taxon>
        <taxon>Streptophyta</taxon>
        <taxon>Embryophyta</taxon>
        <taxon>Bryophyta</taxon>
        <taxon>Bryophytina</taxon>
        <taxon>Bryopsida</taxon>
        <taxon>Funariidae</taxon>
        <taxon>Funariales</taxon>
        <taxon>Funariaceae</taxon>
        <taxon>Physcomitrium</taxon>
    </lineage>
</organism>
<dbReference type="OrthoDB" id="191139at2759"/>
<reference evidence="3" key="3">
    <citation type="submission" date="2020-12" db="UniProtKB">
        <authorList>
            <consortium name="EnsemblPlants"/>
        </authorList>
    </citation>
    <scope>IDENTIFICATION</scope>
</reference>
<dbReference type="InterPro" id="IPR002347">
    <property type="entry name" value="SDR_fam"/>
</dbReference>
<accession>A0A2K1IRF0</accession>
<dbReference type="PaxDb" id="3218-PP1S475_14V6.1"/>
<dbReference type="STRING" id="3218.A0A2K1IRF0"/>
<dbReference type="KEGG" id="ppp:112273947"/>